<name>A0A858Q5Y9_9GAMM</name>
<organism evidence="1 2">
    <name type="scientific">Methylococcus geothermalis</name>
    <dbReference type="NCBI Taxonomy" id="2681310"/>
    <lineage>
        <taxon>Bacteria</taxon>
        <taxon>Pseudomonadati</taxon>
        <taxon>Pseudomonadota</taxon>
        <taxon>Gammaproteobacteria</taxon>
        <taxon>Methylococcales</taxon>
        <taxon>Methylococcaceae</taxon>
        <taxon>Methylococcus</taxon>
    </lineage>
</organism>
<keyword evidence="2" id="KW-1185">Reference proteome</keyword>
<dbReference type="Proteomes" id="UP000503004">
    <property type="component" value="Chromosome"/>
</dbReference>
<dbReference type="EMBL" id="CP046565">
    <property type="protein sequence ID" value="QJD29214.1"/>
    <property type="molecule type" value="Genomic_DNA"/>
</dbReference>
<gene>
    <name evidence="1" type="ORF">GNH96_04015</name>
</gene>
<dbReference type="Gene3D" id="1.25.40.10">
    <property type="entry name" value="Tetratricopeptide repeat domain"/>
    <property type="match status" value="1"/>
</dbReference>
<dbReference type="SUPFAM" id="SSF48452">
    <property type="entry name" value="TPR-like"/>
    <property type="match status" value="1"/>
</dbReference>
<evidence type="ECO:0008006" key="3">
    <source>
        <dbReference type="Google" id="ProtNLM"/>
    </source>
</evidence>
<proteinExistence type="predicted"/>
<dbReference type="AlphaFoldDB" id="A0A858Q5Y9"/>
<accession>A0A858Q5Y9</accession>
<dbReference type="InterPro" id="IPR011990">
    <property type="entry name" value="TPR-like_helical_dom_sf"/>
</dbReference>
<protein>
    <recommendedName>
        <fullName evidence="3">Tetratricopeptide repeat protein</fullName>
    </recommendedName>
</protein>
<sequence length="162" mass="18097">MDRGADPLRSFYAGEVPAQVGGLLEQAMSAYADTEQAEAYLRRAHTEAPEALSVYFSMYKFYFYKGRLADAERVVRMALEAAARQGGFPNDIEALTPATVDWQRYDAPQHFYLFSLKALAFIRLRRGDRDECERLLAKLGELDRNDSVGASVIRAFAEGSAA</sequence>
<evidence type="ECO:0000313" key="2">
    <source>
        <dbReference type="Proteomes" id="UP000503004"/>
    </source>
</evidence>
<reference evidence="2" key="1">
    <citation type="submission" date="2019-12" db="EMBL/GenBank/DDBJ databases">
        <authorList>
            <person name="Awala S.I."/>
            <person name="Rhee S.K."/>
        </authorList>
    </citation>
    <scope>NUCLEOTIDE SEQUENCE [LARGE SCALE GENOMIC DNA]</scope>
    <source>
        <strain evidence="2">IM1</strain>
    </source>
</reference>
<evidence type="ECO:0000313" key="1">
    <source>
        <dbReference type="EMBL" id="QJD29214.1"/>
    </source>
</evidence>
<dbReference type="KEGG" id="metu:GNH96_04015"/>
<dbReference type="RefSeq" id="WP_169602505.1">
    <property type="nucleotide sequence ID" value="NZ_CP046565.1"/>
</dbReference>